<dbReference type="PANTHER" id="PTHR24273:SF32">
    <property type="entry name" value="HYALIN"/>
    <property type="match status" value="1"/>
</dbReference>
<feature type="region of interest" description="Disordered" evidence="3">
    <location>
        <begin position="2285"/>
        <end position="2307"/>
    </location>
</feature>
<evidence type="ECO:0000313" key="6">
    <source>
        <dbReference type="EMBL" id="SEP77137.1"/>
    </source>
</evidence>
<feature type="region of interest" description="Disordered" evidence="3">
    <location>
        <begin position="1051"/>
        <end position="1070"/>
    </location>
</feature>
<dbReference type="OrthoDB" id="2582440at2"/>
<dbReference type="Pfam" id="PF02494">
    <property type="entry name" value="HYR"/>
    <property type="match status" value="1"/>
</dbReference>
<keyword evidence="7" id="KW-1185">Reference proteome</keyword>
<dbReference type="SUPFAM" id="SSF49899">
    <property type="entry name" value="Concanavalin A-like lectins/glucanases"/>
    <property type="match status" value="5"/>
</dbReference>
<feature type="signal peptide" evidence="4">
    <location>
        <begin position="1"/>
        <end position="33"/>
    </location>
</feature>
<feature type="chain" id="PRO_5011657608" evidence="4">
    <location>
        <begin position="34"/>
        <end position="3421"/>
    </location>
</feature>
<keyword evidence="2" id="KW-0677">Repeat</keyword>
<evidence type="ECO:0000313" key="7">
    <source>
        <dbReference type="Proteomes" id="UP000198999"/>
    </source>
</evidence>
<evidence type="ECO:0000256" key="2">
    <source>
        <dbReference type="ARBA" id="ARBA00022737"/>
    </source>
</evidence>
<dbReference type="InterPro" id="IPR013783">
    <property type="entry name" value="Ig-like_fold"/>
</dbReference>
<dbReference type="GO" id="GO:0004553">
    <property type="term" value="F:hydrolase activity, hydrolyzing O-glycosyl compounds"/>
    <property type="evidence" value="ECO:0007669"/>
    <property type="project" value="UniProtKB-ARBA"/>
</dbReference>
<feature type="domain" description="HYR" evidence="5">
    <location>
        <begin position="3242"/>
        <end position="3328"/>
    </location>
</feature>
<reference evidence="6 7" key="1">
    <citation type="submission" date="2016-10" db="EMBL/GenBank/DDBJ databases">
        <authorList>
            <person name="de Groot N.N."/>
        </authorList>
    </citation>
    <scope>NUCLEOTIDE SEQUENCE [LARGE SCALE GENOMIC DNA]</scope>
    <source>
        <strain evidence="6 7">DSM 21035</strain>
    </source>
</reference>
<proteinExistence type="predicted"/>
<feature type="region of interest" description="Disordered" evidence="3">
    <location>
        <begin position="1458"/>
        <end position="1480"/>
    </location>
</feature>
<dbReference type="InterPro" id="IPR013320">
    <property type="entry name" value="ConA-like_dom_sf"/>
</dbReference>
<dbReference type="Gene3D" id="2.60.40.10">
    <property type="entry name" value="Immunoglobulins"/>
    <property type="match status" value="2"/>
</dbReference>
<dbReference type="InterPro" id="IPR058515">
    <property type="entry name" value="DUF8202"/>
</dbReference>
<dbReference type="RefSeq" id="WP_092574427.1">
    <property type="nucleotide sequence ID" value="NZ_FOFN01000001.1"/>
</dbReference>
<dbReference type="Proteomes" id="UP000198999">
    <property type="component" value="Unassembled WGS sequence"/>
</dbReference>
<gene>
    <name evidence="6" type="ORF">SAMN05421824_0272</name>
</gene>
<evidence type="ECO:0000259" key="5">
    <source>
        <dbReference type="PROSITE" id="PS50825"/>
    </source>
</evidence>
<sequence length="3421" mass="361165">MKFIPSIFRFCATVILKNRFTALVFLSSFALLNAQNLVHNFEFNGNLNDTKATGITLATFNIASSSYGTNPNRFNWSQPASPGGGLVLETDQLTNPGSYSVGFRISFNETGPGYKKILSFLGQSSDNGFYYFNNGLVLYPFTGNQNVAYQPNTIYDFVLTRNAADKKIIVFVVEANGTVNKVYEETDSSDSSIPQALNGKREFRFFMNDNAATEHTTGGSVYGIRMWDRPLTQSQVGAALSSVTTGDATNVTVTSALLTGEVNPQGSASSFEFEYGTDTNYGQTITSVPSTSSASSAVSVQAQLNNLKAETTYHYRLKSSNPAGDAFGSDKTFTTNAVGGVPGIKLWLKGDSGVLNGSSSASDGQAVNSWVDQSGVRTNDATDAQLAPPTYKSTGTDIINFNPVVDFDGTDDGLDFGNDYIFAEAADGGMTWFTVSMPDDNLNKQDPFIFDFGLYSNSGYGLVYGNNTYGIYSAPGSGGAQDIRKSHTKGTSAALNRFTIDFGTNHALYFNGATSAVVTANITLPKLTAAEIQESSNHTTGSGPFTIGQQSKTDQASARIQDGSIAEILGYKGVLSSNDYKKIESYLAIKYGISLGDNKEAVSYVSSSGAPIWEANTTYKYDIFGIGKDDAFFLNQTQSNSMNTGSGDGTGQTGKGNIIISNPALLDDGDFLIIGNDGGALNEQLNDLPAGLSVYRLGREWKVKRTGDPGSVDLEFDFNGLITSGGTTDVNNYLLLIDGDGDGDFSTGTVQQIVPNAFGSSKLIFNGINLPDGAVFTFATGKATGPGVVGANLWLKADDGASNSGNNLTGWTDQTGINTFTLNGTPAFATDQINFNPTVNFDNAEASTALPGDYLAGDEQITFIEGFAVYLKSDATSGALIGGANPASIYGKQIFGGFSGNEAYFAEGNAFHQVNDGRLAANQPAAIVNYSIKASNTYFSINGESLTPANVPLSSISLTPWIGGTNNIGGAQPQSGWRHFRGQVAEMVLYPDEVTPTDRLKIQSYFAIKYGITLDPSLTNYVDSDGNVVWNDTNYWNDVFGIGRDDASSLNQTQSNSINTGSGDGTGKSGAGNISFFTPSSMDDGDFLMIGHDNGGLTEQATDLPAGLDFFRLGREWKVKRTNDVGTISLSFDLEGIAVSGNEASDFRLIIDTDGDGDFSNSTTVITPDFLLNDVIAFTNVTLPDGAVIAFATGQQIGPGVLGANLWLKGDAGLSPATGTLTGWIDQTGNNSFTVNGGFIGIVPLGFNFNPSVRFNGINDYLQGDNSIKFQTVYAVYKIDDSNSGTVIGIDPAVELFSGAMLTGSDLLTTSDVTGNASVFISTGQLGTEKARIAITQINPGGDLSSQYTSIDGKVFATQGITGSTFQPFNGIPIVGSTLAVGGPSYFDGELAELIMYPVEHSDSERASIQSYLAIKYGITLDPSVGSYVNSSGATIWNDATYWNDVFGIGKDDASSLNQTQSNSINTGSGPGTGQSGEANILVSNPSSLDDGDFLMTGNDGGALNEQLNDLPADLSVYRLGREWKVKRTGDPGTVDLEFDFNGLITSGGTTDVNNYLLLIDVDGDGDFTTGTIQQIIPNAFGSSKLIFNGVNLTDGAVFTFATGKAIGPGVAGANLWLKSTNPALNNQNDLSAWEDVTGTNTFTINGDPKNRVKKVNFNPVLELDGAGDYLEGNSPITFQTLYAVVKKNIDQNTDPLISVNSPFTGFMMSGVRMLTSSSESGQANSFRSTGNLGTQKVRIGTLEIIPNNSLTNQKSFIDGKSFPTAAVTGTTINPFQGIPFIGSSQEAVPRYFNGQIAELIMYPASHTDDERNKIQSYLALKYGISLDPSVGNYVNSSGTTIWDDTAFWNDVFGIGKDDGSSLNQVESNSINTGDGVGQSQPNKLNLTIRNPSSLDDGDYLLLGHNNDAVAEQNTDLPANLPLARRLSREWRVKRTGDVGTVTLAIDFFSFSLLGAAAEDFKLLVDTDGDGDFTTGSPIVVDATSYSSFLKILTFQGLNLPDNAVFTLITGFLKPGGVPGGKMWLWTESGITSSGSDINTWTDQISKNSFSASGNPQLIQNGINFNNTVDFNGTSNYFIGTDPVLFQTLYAVVKRDVADDEGTIISVSTPDNSASGNTGYMMKGQSMWTGNNLINPNSLFAGSSGSLGADKARIGVYEVVAGQPATAQKSFIDGLFFPTVQISGSGTTMETYSDIPYVGRSQRTGEESYFDGQIAELLMYEQPHTDTERIKVQTYLALKFGITLDQSVSNYLSSAGTIIWSDPTNFYWNDIFGIGRDDVSGLNQEKSNSINTGSGDGTGQTGAGNLVISNPSNLDNNEFLIIGHDNAVLSETTDRLPASLAGLRRLGRQWFAEHTGDVGTLDLSFDLNGLTVSGTEPTQFRLLIDGDGDGDLTTGQPILIEPNNLTSNIISFIGISFPANEKRSFALITEVPTPGGVANESLWLEANAGVSQTGGVITSWADQTAINFFTVVGTGPTFNSNAINFNPSVSFSNTDNPEDIPSSNITGNTAIPSVSGFAVMRSNTNTSTLLGSNLAGNDYGPAFFGYRGDDNLSAGTGTTGEIKYFANSERDNFSIVHFDIGSSPGNYTLNGFEGSLIQSGGDFLSMPLVPMIGGTINGAGTNSVGWAPFNGDVAEIIVYPTSLTSGDRIEVESYLAVKYGITLDLSAVNYVDSNSNPIWNDVTYWNDVFGIGRDDASGLLQTVSNSINTGSGDGTGQSGLGNIVILNKEKLDDGDYLMIGNDSAVLSETELGLPSAYSCYSRIVREWKVQHTGDVGTIDLSFDISGLSLSGSVLADFKLLIDTDGNSDFTDGLITEVNATGLNGSLVEFEDVTLSDQVVFTFITGPENTAPTAICQPFTVQLDASGSATITAADIDDGSTDNCGIASLSLDVTDFDCSNVGANSVTLTVTDDNGNTATCSAVVTVEDNIDPIALCKDITVQLDASGNATITAADIDNGSSDNCGNISFGLSQTSFDCDSALLSPLTVTLTVLDDNGNSSQCDAQVTIEDNINPTIATLGPINVDADAGSCTYDATQLPPPLNDDNCGVASVVASPASLVLGANTVTWTVTDDSGNTESSVQTVTVVDNEDPTIATLGVINVDADAGVCTYDASQLPPPNTNDNCGVASVVASPASLVLGANTVTWTVTDDSGNTESSVQTVTVVDNEDPTIATLGAINVDADAGVCTYDASQLPPPNTNDNCGVASVVASPASLVLGANTVTWTVTDDSGNTESSVQTVTVVDNEDPSISCPTDQNVDIGSQTEYTVPDYFSTNVVIASDNCASPVTNTTQNPVAGTTLPPGTHTISFTAEDANGNMSSCLFTLTITSTLSANTPEFSLSTLTVFPNPTNGEFTLNNPNNLDLQKAVLYDLRGRKILEKDLKNMGYKYKFNLVGLEEALYFMIITSEVGTKEFRLIVEGNN</sequence>
<name>A0A1H9AKY5_9FLAO</name>
<dbReference type="Pfam" id="PF18962">
    <property type="entry name" value="Por_Secre_tail"/>
    <property type="match status" value="1"/>
</dbReference>
<protein>
    <submittedName>
        <fullName evidence="6">Por secretion system C-terminal sorting domain-containing protein</fullName>
    </submittedName>
</protein>
<dbReference type="NCBIfam" id="TIGR04183">
    <property type="entry name" value="Por_Secre_tail"/>
    <property type="match status" value="1"/>
</dbReference>
<dbReference type="GO" id="GO:0005975">
    <property type="term" value="P:carbohydrate metabolic process"/>
    <property type="evidence" value="ECO:0007669"/>
    <property type="project" value="UniProtKB-ARBA"/>
</dbReference>
<dbReference type="Pfam" id="PF26628">
    <property type="entry name" value="DUF8202"/>
    <property type="match status" value="6"/>
</dbReference>
<dbReference type="PROSITE" id="PS50825">
    <property type="entry name" value="HYR"/>
    <property type="match status" value="1"/>
</dbReference>
<feature type="compositionally biased region" description="Polar residues" evidence="3">
    <location>
        <begin position="1458"/>
        <end position="1468"/>
    </location>
</feature>
<keyword evidence="1 4" id="KW-0732">Signal</keyword>
<evidence type="ECO:0000256" key="3">
    <source>
        <dbReference type="SAM" id="MobiDB-lite"/>
    </source>
</evidence>
<dbReference type="PANTHER" id="PTHR24273">
    <property type="entry name" value="FI04643P-RELATED"/>
    <property type="match status" value="1"/>
</dbReference>
<dbReference type="InterPro" id="IPR003410">
    <property type="entry name" value="HYR_dom"/>
</dbReference>
<dbReference type="EMBL" id="FOFN01000001">
    <property type="protein sequence ID" value="SEP77137.1"/>
    <property type="molecule type" value="Genomic_DNA"/>
</dbReference>
<evidence type="ECO:0000256" key="4">
    <source>
        <dbReference type="SAM" id="SignalP"/>
    </source>
</evidence>
<dbReference type="STRING" id="419940.SAMN05421824_0272"/>
<organism evidence="6 7">
    <name type="scientific">Hyunsoonleella jejuensis</name>
    <dbReference type="NCBI Taxonomy" id="419940"/>
    <lineage>
        <taxon>Bacteria</taxon>
        <taxon>Pseudomonadati</taxon>
        <taxon>Bacteroidota</taxon>
        <taxon>Flavobacteriia</taxon>
        <taxon>Flavobacteriales</taxon>
        <taxon>Flavobacteriaceae</taxon>
    </lineage>
</organism>
<dbReference type="InterPro" id="IPR026444">
    <property type="entry name" value="Secre_tail"/>
</dbReference>
<accession>A0A1H9AKY5</accession>
<evidence type="ECO:0000256" key="1">
    <source>
        <dbReference type="ARBA" id="ARBA00022729"/>
    </source>
</evidence>